<dbReference type="InterPro" id="IPR036388">
    <property type="entry name" value="WH-like_DNA-bd_sf"/>
</dbReference>
<accession>A0ABT1JFT9</accession>
<comment type="caution">
    <text evidence="2">The sequence shown here is derived from an EMBL/GenBank/DDBJ whole genome shotgun (WGS) entry which is preliminary data.</text>
</comment>
<organism evidence="2 3">
    <name type="scientific">Actinoalloteichus caeruleus DSM 43889</name>
    <dbReference type="NCBI Taxonomy" id="1120930"/>
    <lineage>
        <taxon>Bacteria</taxon>
        <taxon>Bacillati</taxon>
        <taxon>Actinomycetota</taxon>
        <taxon>Actinomycetes</taxon>
        <taxon>Pseudonocardiales</taxon>
        <taxon>Pseudonocardiaceae</taxon>
        <taxon>Actinoalloteichus</taxon>
        <taxon>Actinoalloteichus cyanogriseus</taxon>
    </lineage>
</organism>
<protein>
    <submittedName>
        <fullName evidence="2">MarR family protein</fullName>
    </submittedName>
</protein>
<evidence type="ECO:0000256" key="1">
    <source>
        <dbReference type="SAM" id="MobiDB-lite"/>
    </source>
</evidence>
<dbReference type="EMBL" id="AUBJ02000001">
    <property type="protein sequence ID" value="MCP2331357.1"/>
    <property type="molecule type" value="Genomic_DNA"/>
</dbReference>
<reference evidence="2 3" key="1">
    <citation type="submission" date="2022-06" db="EMBL/GenBank/DDBJ databases">
        <title>Genomic Encyclopedia of Type Strains, Phase I: the one thousand microbial genomes (KMG-I) project.</title>
        <authorList>
            <person name="Kyrpides N."/>
        </authorList>
    </citation>
    <scope>NUCLEOTIDE SEQUENCE [LARGE SCALE GENOMIC DNA]</scope>
    <source>
        <strain evidence="2 3">DSM 43889</strain>
    </source>
</reference>
<sequence>MFRLVLTDGPVRRGELVRRTGLSQPSITKITRAFLDRGYLAEVSPGHGRNGVGGATSGSAGPPSRWTCVRTGSSWWVSR</sequence>
<name>A0ABT1JFT9_ACTCY</name>
<feature type="region of interest" description="Disordered" evidence="1">
    <location>
        <begin position="45"/>
        <end position="66"/>
    </location>
</feature>
<dbReference type="Gene3D" id="1.10.10.10">
    <property type="entry name" value="Winged helix-like DNA-binding domain superfamily/Winged helix DNA-binding domain"/>
    <property type="match status" value="1"/>
</dbReference>
<dbReference type="SUPFAM" id="SSF46785">
    <property type="entry name" value="Winged helix' DNA-binding domain"/>
    <property type="match status" value="1"/>
</dbReference>
<keyword evidence="3" id="KW-1185">Reference proteome</keyword>
<gene>
    <name evidence="2" type="ORF">G443_001627</name>
</gene>
<dbReference type="InterPro" id="IPR036390">
    <property type="entry name" value="WH_DNA-bd_sf"/>
</dbReference>
<proteinExistence type="predicted"/>
<evidence type="ECO:0000313" key="3">
    <source>
        <dbReference type="Proteomes" id="UP000791080"/>
    </source>
</evidence>
<dbReference type="Proteomes" id="UP000791080">
    <property type="component" value="Unassembled WGS sequence"/>
</dbReference>
<evidence type="ECO:0000313" key="2">
    <source>
        <dbReference type="EMBL" id="MCP2331357.1"/>
    </source>
</evidence>